<evidence type="ECO:0000256" key="5">
    <source>
        <dbReference type="ARBA" id="ARBA00022737"/>
    </source>
</evidence>
<dbReference type="PROSITE" id="PS00211">
    <property type="entry name" value="ABC_TRANSPORTER_1"/>
    <property type="match status" value="1"/>
</dbReference>
<dbReference type="PROSITE" id="PS50893">
    <property type="entry name" value="ABC_TRANSPORTER_2"/>
    <property type="match status" value="1"/>
</dbReference>
<dbReference type="SMART" id="SM00382">
    <property type="entry name" value="AAA"/>
    <property type="match status" value="1"/>
</dbReference>
<dbReference type="InterPro" id="IPR003439">
    <property type="entry name" value="ABC_transporter-like_ATP-bd"/>
</dbReference>
<feature type="domain" description="ABC transporter" evidence="11">
    <location>
        <begin position="499"/>
        <end position="723"/>
    </location>
</feature>
<dbReference type="InterPro" id="IPR013525">
    <property type="entry name" value="ABC2_TM"/>
</dbReference>
<evidence type="ECO:0000256" key="4">
    <source>
        <dbReference type="ARBA" id="ARBA00022692"/>
    </source>
</evidence>
<dbReference type="Gene3D" id="3.40.50.300">
    <property type="entry name" value="P-loop containing nucleotide triphosphate hydrolases"/>
    <property type="match status" value="1"/>
</dbReference>
<evidence type="ECO:0000256" key="10">
    <source>
        <dbReference type="SAM" id="Phobius"/>
    </source>
</evidence>
<dbReference type="Pfam" id="PF12698">
    <property type="entry name" value="ABC2_membrane_3"/>
    <property type="match status" value="1"/>
</dbReference>
<keyword evidence="8 10" id="KW-1133">Transmembrane helix</keyword>
<keyword evidence="7" id="KW-0067">ATP-binding</keyword>
<evidence type="ECO:0000256" key="3">
    <source>
        <dbReference type="ARBA" id="ARBA00022448"/>
    </source>
</evidence>
<organism evidence="12 13">
    <name type="scientific">Tritrichomonas musculus</name>
    <dbReference type="NCBI Taxonomy" id="1915356"/>
    <lineage>
        <taxon>Eukaryota</taxon>
        <taxon>Metamonada</taxon>
        <taxon>Parabasalia</taxon>
        <taxon>Tritrichomonadida</taxon>
        <taxon>Tritrichomonadidae</taxon>
        <taxon>Tritrichomonas</taxon>
    </lineage>
</organism>
<feature type="transmembrane region" description="Helical" evidence="10">
    <location>
        <begin position="354"/>
        <end position="372"/>
    </location>
</feature>
<evidence type="ECO:0000256" key="1">
    <source>
        <dbReference type="ARBA" id="ARBA00004141"/>
    </source>
</evidence>
<keyword evidence="3" id="KW-0813">Transport</keyword>
<comment type="caution">
    <text evidence="12">The sequence shown here is derived from an EMBL/GenBank/DDBJ whole genome shotgun (WGS) entry which is preliminary data.</text>
</comment>
<sequence>MDEYNALPNPLGHWSYLKPSFSRQVLSLFKKQFIIKFRNPASLIEIIVAFVLIIICTPSYYCTDTVIQNERFPKQEKLNNQSLIDWFSQSQSKVVVVCMPDIPLMHYLIGNTTLLKTVIYGGQLSNISFPSTKFSYVNTTSKLKSEMFLTRYNAVSFQWLNINEKKKYLTEPHIKVNIQSTTGNPTIDLYLQLRNSIIKMRYLIENKGMNISDIYQTSLSLNTSISVSPFPHPKVINRTTIYSFSYGILAAIAIVIATIPDMEAIFEEKQNRVLAFSFLMGMKETAFWVTNFTVSFVICFFIYLFISLVLAFWFGMNGNSFGMIFVFSIIYIIAELWFQYFVSTFINNVKNGRGFTVGLIMASVATCLVFQFSILTNKSDASYVIIYIFSFFPMAAYELFIMQGSIASYTDISVYHWNNMNNSDYVCPPWIPLVWLLMDAALYFLLFLALNAFLPRKYGQQPYKFMHFLKCKLIKKTKDEKTDSEEDEENRNKKENAVINVDNLSKEYKGMKDMKALDNVSFKVNKGEMIVVIGPNGSGKSTLIDCLSRIIKPTEGKISILGHRRPHSLGVCCQENVIIKKMSVREHFELFGAYRGVPPDVLENTIDFLGSTLNLLHSMDNKAGNLSGGQKRKLCIGLSLLGNPKIVLMDEPTAGVDVQGRMLIWKMLSSLKGTTSIITSHELEEAETLSSRLFIVTDGKLTFAGSSTELRKQSKCGYVLRIDSTSGNAESVLKLAQAFIPEAEISEDRENVIRMPSSRRTSEFLLAFAEQKNKLGVKSYTFSVEQLEDVLSNLVYNI</sequence>
<dbReference type="InterPro" id="IPR003593">
    <property type="entry name" value="AAA+_ATPase"/>
</dbReference>
<keyword evidence="5" id="KW-0677">Repeat</keyword>
<dbReference type="Pfam" id="PF00005">
    <property type="entry name" value="ABC_tran"/>
    <property type="match status" value="1"/>
</dbReference>
<gene>
    <name evidence="12" type="ORF">M9Y10_016525</name>
</gene>
<accession>A0ABR2HWJ5</accession>
<keyword evidence="4 10" id="KW-0812">Transmembrane</keyword>
<keyword evidence="9 10" id="KW-0472">Membrane</keyword>
<feature type="transmembrane region" description="Helical" evidence="10">
    <location>
        <begin position="321"/>
        <end position="342"/>
    </location>
</feature>
<keyword evidence="6" id="KW-0547">Nucleotide-binding</keyword>
<feature type="transmembrane region" description="Helical" evidence="10">
    <location>
        <begin position="430"/>
        <end position="454"/>
    </location>
</feature>
<feature type="transmembrane region" description="Helical" evidence="10">
    <location>
        <begin position="41"/>
        <end position="61"/>
    </location>
</feature>
<dbReference type="InterPro" id="IPR017871">
    <property type="entry name" value="ABC_transporter-like_CS"/>
</dbReference>
<dbReference type="PANTHER" id="PTHR19229:SF36">
    <property type="entry name" value="ATP-BINDING CASSETTE SUB-FAMILY A MEMBER 2"/>
    <property type="match status" value="1"/>
</dbReference>
<evidence type="ECO:0000256" key="2">
    <source>
        <dbReference type="ARBA" id="ARBA00008869"/>
    </source>
</evidence>
<dbReference type="InterPro" id="IPR026082">
    <property type="entry name" value="ABCA"/>
</dbReference>
<evidence type="ECO:0000256" key="8">
    <source>
        <dbReference type="ARBA" id="ARBA00022989"/>
    </source>
</evidence>
<evidence type="ECO:0000256" key="7">
    <source>
        <dbReference type="ARBA" id="ARBA00022840"/>
    </source>
</evidence>
<dbReference type="PANTHER" id="PTHR19229">
    <property type="entry name" value="ATP-BINDING CASSETTE TRANSPORTER SUBFAMILY A ABCA"/>
    <property type="match status" value="1"/>
</dbReference>
<dbReference type="InterPro" id="IPR027417">
    <property type="entry name" value="P-loop_NTPase"/>
</dbReference>
<feature type="transmembrane region" description="Helical" evidence="10">
    <location>
        <begin position="295"/>
        <end position="314"/>
    </location>
</feature>
<dbReference type="SUPFAM" id="SSF52540">
    <property type="entry name" value="P-loop containing nucleoside triphosphate hydrolases"/>
    <property type="match status" value="1"/>
</dbReference>
<evidence type="ECO:0000313" key="13">
    <source>
        <dbReference type="Proteomes" id="UP001470230"/>
    </source>
</evidence>
<proteinExistence type="inferred from homology"/>
<evidence type="ECO:0000259" key="11">
    <source>
        <dbReference type="PROSITE" id="PS50893"/>
    </source>
</evidence>
<protein>
    <recommendedName>
        <fullName evidence="11">ABC transporter domain-containing protein</fullName>
    </recommendedName>
</protein>
<evidence type="ECO:0000313" key="12">
    <source>
        <dbReference type="EMBL" id="KAK8853976.1"/>
    </source>
</evidence>
<feature type="transmembrane region" description="Helical" evidence="10">
    <location>
        <begin position="241"/>
        <end position="259"/>
    </location>
</feature>
<feature type="transmembrane region" description="Helical" evidence="10">
    <location>
        <begin position="384"/>
        <end position="410"/>
    </location>
</feature>
<evidence type="ECO:0000256" key="9">
    <source>
        <dbReference type="ARBA" id="ARBA00023136"/>
    </source>
</evidence>
<dbReference type="EMBL" id="JAPFFF010000021">
    <property type="protein sequence ID" value="KAK8853976.1"/>
    <property type="molecule type" value="Genomic_DNA"/>
</dbReference>
<dbReference type="Proteomes" id="UP001470230">
    <property type="component" value="Unassembled WGS sequence"/>
</dbReference>
<keyword evidence="13" id="KW-1185">Reference proteome</keyword>
<evidence type="ECO:0000256" key="6">
    <source>
        <dbReference type="ARBA" id="ARBA00022741"/>
    </source>
</evidence>
<name>A0ABR2HWJ5_9EUKA</name>
<comment type="subcellular location">
    <subcellularLocation>
        <location evidence="1">Membrane</location>
        <topology evidence="1">Multi-pass membrane protein</topology>
    </subcellularLocation>
</comment>
<comment type="similarity">
    <text evidence="2">Belongs to the ABC transporter superfamily. ABCA family.</text>
</comment>
<reference evidence="12 13" key="1">
    <citation type="submission" date="2024-04" db="EMBL/GenBank/DDBJ databases">
        <title>Tritrichomonas musculus Genome.</title>
        <authorList>
            <person name="Alves-Ferreira E."/>
            <person name="Grigg M."/>
            <person name="Lorenzi H."/>
            <person name="Galac M."/>
        </authorList>
    </citation>
    <scope>NUCLEOTIDE SEQUENCE [LARGE SCALE GENOMIC DNA]</scope>
    <source>
        <strain evidence="12 13">EAF2021</strain>
    </source>
</reference>